<reference evidence="2 3" key="1">
    <citation type="submission" date="2018-03" db="EMBL/GenBank/DDBJ databases">
        <title>Aquarubrobacter algicola gen. nov., sp. nov., a novel actinobacterium isolated from shallow eutrophic lake during the end of cyanobacterial harmful algal blooms.</title>
        <authorList>
            <person name="Chun S.J."/>
        </authorList>
    </citation>
    <scope>NUCLEOTIDE SEQUENCE [LARGE SCALE GENOMIC DNA]</scope>
    <source>
        <strain evidence="2 3">Seoho-28</strain>
    </source>
</reference>
<evidence type="ECO:0008006" key="4">
    <source>
        <dbReference type="Google" id="ProtNLM"/>
    </source>
</evidence>
<dbReference type="OrthoDB" id="5178168at2"/>
<name>A0A2T4UID1_9ACTN</name>
<feature type="transmembrane region" description="Helical" evidence="1">
    <location>
        <begin position="183"/>
        <end position="203"/>
    </location>
</feature>
<keyword evidence="3" id="KW-1185">Reference proteome</keyword>
<accession>A0A2T4UID1</accession>
<dbReference type="RefSeq" id="WP_107567401.1">
    <property type="nucleotide sequence ID" value="NZ_PYYB01000001.1"/>
</dbReference>
<comment type="caution">
    <text evidence="2">The sequence shown here is derived from an EMBL/GenBank/DDBJ whole genome shotgun (WGS) entry which is preliminary data.</text>
</comment>
<evidence type="ECO:0000256" key="1">
    <source>
        <dbReference type="SAM" id="Phobius"/>
    </source>
</evidence>
<evidence type="ECO:0000313" key="3">
    <source>
        <dbReference type="Proteomes" id="UP000240739"/>
    </source>
</evidence>
<dbReference type="Proteomes" id="UP000240739">
    <property type="component" value="Unassembled WGS sequence"/>
</dbReference>
<feature type="transmembrane region" description="Helical" evidence="1">
    <location>
        <begin position="150"/>
        <end position="176"/>
    </location>
</feature>
<feature type="transmembrane region" description="Helical" evidence="1">
    <location>
        <begin position="109"/>
        <end position="138"/>
    </location>
</feature>
<proteinExistence type="predicted"/>
<protein>
    <recommendedName>
        <fullName evidence="4">DUF2029 domain-containing protein</fullName>
    </recommendedName>
</protein>
<dbReference type="AlphaFoldDB" id="A0A2T4UID1"/>
<keyword evidence="1" id="KW-0812">Transmembrane</keyword>
<sequence length="527" mass="55896">MATVLRTPVRVPAWLLAAIGATLWLLLAPRTPDLAAQVFRAGLWASDGFEVWNGNWYGGHHLPGYSLTFPPLGAWFGPRVVGAVAAVASAVLFDRLARAHVGDRARWGVAWFAAATTCDLLIGRLTFGLGVAVGLGALLALQRDRPRTAAALAVVCAATSPVAGAFLALAGSAVALTAPARRAGLALVAAAGATIAVLVVAFPEGGRQPMSLGAVCAIAGFSLALAVLLPARERTLRVGALLYLLAGLAAFLVATPMGSNVARLGATFAGPLLIIAAWSPHAARWRRAAIVALAVGMAAWQWLAPVREVAKGAGDPSTSAAYHAPVAAFIAAQGGPLGRVEVPFTRGHWEAVHLGRRLPLARGWETQLDTRYNPLFYDGTIDARSYRAWLRRTAVRWVAVPDAPLDPSGRAEAALVAQGLPYLRRAWSDAHWVIYEVRDPAPLARGPAEVVRLDRDEVVLDVRAVAPIVLAVHHTPYWRADQPGACVGPQGRWTRVVPTRPGRLTLRASFAPDRILRRDARCTPRAP</sequence>
<evidence type="ECO:0000313" key="2">
    <source>
        <dbReference type="EMBL" id="PTL58965.1"/>
    </source>
</evidence>
<feature type="transmembrane region" description="Helical" evidence="1">
    <location>
        <begin position="76"/>
        <end position="97"/>
    </location>
</feature>
<feature type="transmembrane region" description="Helical" evidence="1">
    <location>
        <begin position="209"/>
        <end position="229"/>
    </location>
</feature>
<gene>
    <name evidence="2" type="ORF">C7Y72_04530</name>
</gene>
<keyword evidence="1" id="KW-1133">Transmembrane helix</keyword>
<dbReference type="EMBL" id="PYYB01000001">
    <property type="protein sequence ID" value="PTL58965.1"/>
    <property type="molecule type" value="Genomic_DNA"/>
</dbReference>
<feature type="transmembrane region" description="Helical" evidence="1">
    <location>
        <begin position="236"/>
        <end position="255"/>
    </location>
</feature>
<organism evidence="2 3">
    <name type="scientific">Paraconexibacter algicola</name>
    <dbReference type="NCBI Taxonomy" id="2133960"/>
    <lineage>
        <taxon>Bacteria</taxon>
        <taxon>Bacillati</taxon>
        <taxon>Actinomycetota</taxon>
        <taxon>Thermoleophilia</taxon>
        <taxon>Solirubrobacterales</taxon>
        <taxon>Paraconexibacteraceae</taxon>
        <taxon>Paraconexibacter</taxon>
    </lineage>
</organism>
<keyword evidence="1" id="KW-0472">Membrane</keyword>